<evidence type="ECO:0000256" key="1">
    <source>
        <dbReference type="ARBA" id="ARBA00023122"/>
    </source>
</evidence>
<dbReference type="NCBIfam" id="NF041630">
    <property type="entry name" value="CBS_CbpB"/>
    <property type="match status" value="1"/>
</dbReference>
<organism evidence="4 5">
    <name type="scientific">Vagococcus fessus</name>
    <dbReference type="NCBI Taxonomy" id="120370"/>
    <lineage>
        <taxon>Bacteria</taxon>
        <taxon>Bacillati</taxon>
        <taxon>Bacillota</taxon>
        <taxon>Bacilli</taxon>
        <taxon>Lactobacillales</taxon>
        <taxon>Enterococcaceae</taxon>
        <taxon>Vagococcus</taxon>
    </lineage>
</organism>
<dbReference type="OrthoDB" id="2375431at2"/>
<evidence type="ECO:0000259" key="3">
    <source>
        <dbReference type="PROSITE" id="PS51371"/>
    </source>
</evidence>
<evidence type="ECO:0000256" key="2">
    <source>
        <dbReference type="PROSITE-ProRule" id="PRU00703"/>
    </source>
</evidence>
<dbReference type="CDD" id="cd04643">
    <property type="entry name" value="CBS_pair_bac"/>
    <property type="match status" value="1"/>
</dbReference>
<dbReference type="Pfam" id="PF00571">
    <property type="entry name" value="CBS"/>
    <property type="match status" value="2"/>
</dbReference>
<gene>
    <name evidence="4" type="ORF">CBF31_00110</name>
</gene>
<dbReference type="Gene3D" id="3.10.580.10">
    <property type="entry name" value="CBS-domain"/>
    <property type="match status" value="1"/>
</dbReference>
<evidence type="ECO:0000313" key="5">
    <source>
        <dbReference type="Proteomes" id="UP000287101"/>
    </source>
</evidence>
<reference evidence="4 5" key="1">
    <citation type="submission" date="2017-05" db="EMBL/GenBank/DDBJ databases">
        <title>Vagococcus spp. assemblies.</title>
        <authorList>
            <person name="Gulvik C.A."/>
        </authorList>
    </citation>
    <scope>NUCLEOTIDE SEQUENCE [LARGE SCALE GENOMIC DNA]</scope>
    <source>
        <strain evidence="4 5">CCUG 41755</strain>
    </source>
</reference>
<feature type="domain" description="CBS" evidence="3">
    <location>
        <begin position="18"/>
        <end position="78"/>
    </location>
</feature>
<sequence>MIGNKVKELLLENEDCFLIPDEKVAHVMDENPLNHALLVLSKVSYSRIPVLNRKGEIVGLIGLSHIMDAMFDLTEIDPDNLNDRLVKDVMDTTIKTISLPYDIEYIMHLLVDHPFVPVVDDENCFAGIVTRREILKSVNHLAHSLESTYELVEK</sequence>
<dbReference type="RefSeq" id="WP_126829743.1">
    <property type="nucleotide sequence ID" value="NZ_CBCRYB010000013.1"/>
</dbReference>
<proteinExistence type="predicted"/>
<dbReference type="Proteomes" id="UP000287101">
    <property type="component" value="Unassembled WGS sequence"/>
</dbReference>
<dbReference type="InterPro" id="IPR046342">
    <property type="entry name" value="CBS_dom_sf"/>
</dbReference>
<dbReference type="InterPro" id="IPR048125">
    <property type="entry name" value="CBS_CbpB"/>
</dbReference>
<dbReference type="PANTHER" id="PTHR43080">
    <property type="entry name" value="CBS DOMAIN-CONTAINING PROTEIN CBSX3, MITOCHONDRIAL"/>
    <property type="match status" value="1"/>
</dbReference>
<dbReference type="AlphaFoldDB" id="A0A430AB69"/>
<protein>
    <submittedName>
        <fullName evidence="4">CBS domain-containing protein</fullName>
    </submittedName>
</protein>
<dbReference type="InterPro" id="IPR000644">
    <property type="entry name" value="CBS_dom"/>
</dbReference>
<dbReference type="SUPFAM" id="SSF54631">
    <property type="entry name" value="CBS-domain pair"/>
    <property type="match status" value="1"/>
</dbReference>
<keyword evidence="1 2" id="KW-0129">CBS domain</keyword>
<dbReference type="PANTHER" id="PTHR43080:SF30">
    <property type="entry name" value="CYCLIC DI-AMP RECEPTOR B"/>
    <property type="match status" value="1"/>
</dbReference>
<keyword evidence="5" id="KW-1185">Reference proteome</keyword>
<evidence type="ECO:0000313" key="4">
    <source>
        <dbReference type="EMBL" id="RSU04460.1"/>
    </source>
</evidence>
<name>A0A430AB69_9ENTE</name>
<dbReference type="PROSITE" id="PS51371">
    <property type="entry name" value="CBS"/>
    <property type="match status" value="1"/>
</dbReference>
<dbReference type="EMBL" id="NGJY01000001">
    <property type="protein sequence ID" value="RSU04460.1"/>
    <property type="molecule type" value="Genomic_DNA"/>
</dbReference>
<comment type="caution">
    <text evidence="4">The sequence shown here is derived from an EMBL/GenBank/DDBJ whole genome shotgun (WGS) entry which is preliminary data.</text>
</comment>
<dbReference type="InterPro" id="IPR051257">
    <property type="entry name" value="Diverse_CBS-Domain"/>
</dbReference>
<accession>A0A430AB69</accession>